<proteinExistence type="predicted"/>
<sequence length="48" mass="5541">SRTARTNQRDDEWGGDYARRMRFAVEVVRAARNSLIRYPSEPITSTPS</sequence>
<evidence type="ECO:0000313" key="2">
    <source>
        <dbReference type="EMBL" id="KAB2469885.1"/>
    </source>
</evidence>
<dbReference type="Pfam" id="PF00724">
    <property type="entry name" value="Oxidored_FMN"/>
    <property type="match status" value="1"/>
</dbReference>
<dbReference type="AlphaFoldDB" id="A0A6L3X4R3"/>
<evidence type="ECO:0000259" key="1">
    <source>
        <dbReference type="Pfam" id="PF00724"/>
    </source>
</evidence>
<protein>
    <recommendedName>
        <fullName evidence="1">NADH:flavin oxidoreductase/NADH oxidase N-terminal domain-containing protein</fullName>
    </recommendedName>
</protein>
<organism evidence="2 3">
    <name type="scientific">Enterobacter hormaechei</name>
    <dbReference type="NCBI Taxonomy" id="158836"/>
    <lineage>
        <taxon>Bacteria</taxon>
        <taxon>Pseudomonadati</taxon>
        <taxon>Pseudomonadota</taxon>
        <taxon>Gammaproteobacteria</taxon>
        <taxon>Enterobacterales</taxon>
        <taxon>Enterobacteriaceae</taxon>
        <taxon>Enterobacter</taxon>
        <taxon>Enterobacter cloacae complex</taxon>
    </lineage>
</organism>
<feature type="domain" description="NADH:flavin oxidoreductase/NADH oxidase N-terminal" evidence="1">
    <location>
        <begin position="4"/>
        <end position="33"/>
    </location>
</feature>
<dbReference type="InterPro" id="IPR013785">
    <property type="entry name" value="Aldolase_TIM"/>
</dbReference>
<reference evidence="2 3" key="1">
    <citation type="submission" date="2019-09" db="EMBL/GenBank/DDBJ databases">
        <title>Reversal of blaTEM antimicrobial resistance by CRISPR-Cas9 in clinical E. coli and other Enterobacteriaceae strains.</title>
        <authorList>
            <person name="Tagliaferri T."/>
            <person name="Guimaraes N."/>
            <person name="Pereira M."/>
            <person name="Felicori L."/>
            <person name="Horz H.-P."/>
            <person name="Santos S."/>
            <person name="Mendes T."/>
        </authorList>
    </citation>
    <scope>NUCLEOTIDE SEQUENCE [LARGE SCALE GENOMIC DNA]</scope>
    <source>
        <strain evidence="2 3">E2_blaTEM_MG</strain>
    </source>
</reference>
<gene>
    <name evidence="2" type="ORF">F9C29_29665</name>
</gene>
<dbReference type="GO" id="GO:0010181">
    <property type="term" value="F:FMN binding"/>
    <property type="evidence" value="ECO:0007669"/>
    <property type="project" value="InterPro"/>
</dbReference>
<dbReference type="Proteomes" id="UP000476281">
    <property type="component" value="Unassembled WGS sequence"/>
</dbReference>
<evidence type="ECO:0000313" key="3">
    <source>
        <dbReference type="Proteomes" id="UP000476281"/>
    </source>
</evidence>
<dbReference type="Gene3D" id="3.20.20.70">
    <property type="entry name" value="Aldolase class I"/>
    <property type="match status" value="1"/>
</dbReference>
<comment type="caution">
    <text evidence="2">The sequence shown here is derived from an EMBL/GenBank/DDBJ whole genome shotgun (WGS) entry which is preliminary data.</text>
</comment>
<dbReference type="SUPFAM" id="SSF51395">
    <property type="entry name" value="FMN-linked oxidoreductases"/>
    <property type="match status" value="1"/>
</dbReference>
<name>A0A6L3X4R3_9ENTR</name>
<dbReference type="InterPro" id="IPR001155">
    <property type="entry name" value="OxRdtase_FMN_N"/>
</dbReference>
<dbReference type="GO" id="GO:0016491">
    <property type="term" value="F:oxidoreductase activity"/>
    <property type="evidence" value="ECO:0007669"/>
    <property type="project" value="InterPro"/>
</dbReference>
<feature type="non-terminal residue" evidence="2">
    <location>
        <position position="1"/>
    </location>
</feature>
<dbReference type="EMBL" id="WBSZ01001854">
    <property type="protein sequence ID" value="KAB2469885.1"/>
    <property type="molecule type" value="Genomic_DNA"/>
</dbReference>
<accession>A0A6L3X4R3</accession>